<evidence type="ECO:0000256" key="1">
    <source>
        <dbReference type="SAM" id="MobiDB-lite"/>
    </source>
</evidence>
<comment type="caution">
    <text evidence="2">The sequence shown here is derived from an EMBL/GenBank/DDBJ whole genome shotgun (WGS) entry which is preliminary data.</text>
</comment>
<evidence type="ECO:0000313" key="3">
    <source>
        <dbReference type="Proteomes" id="UP000765509"/>
    </source>
</evidence>
<dbReference type="AlphaFoldDB" id="A0A9Q3FEC7"/>
<protein>
    <submittedName>
        <fullName evidence="2">Uncharacterized protein</fullName>
    </submittedName>
</protein>
<sequence>MSPVPSSIDFSTPLPGHHLMLTSLLDWSKGIIRPMKDGNGKRTFELGPIVTMSCHLWDSNSKNKTNQILRNKTLPFLVCLKSKLRGNQPQARVAPNETSQANEPPIPGLSPSSESHEDVWTPEGAPTQSMEEPFTCPAPPNSVIITNDTPVGSPRRSLPFPPRTQPPPPLIATMRLTRNSLTCNQH</sequence>
<dbReference type="Proteomes" id="UP000765509">
    <property type="component" value="Unassembled WGS sequence"/>
</dbReference>
<evidence type="ECO:0000313" key="2">
    <source>
        <dbReference type="EMBL" id="MBW0537659.1"/>
    </source>
</evidence>
<name>A0A9Q3FEC7_9BASI</name>
<proteinExistence type="predicted"/>
<accession>A0A9Q3FEC7</accession>
<feature type="region of interest" description="Disordered" evidence="1">
    <location>
        <begin position="87"/>
        <end position="169"/>
    </location>
</feature>
<keyword evidence="3" id="KW-1185">Reference proteome</keyword>
<reference evidence="2" key="1">
    <citation type="submission" date="2021-03" db="EMBL/GenBank/DDBJ databases">
        <title>Draft genome sequence of rust myrtle Austropuccinia psidii MF-1, a brazilian biotype.</title>
        <authorList>
            <person name="Quecine M.C."/>
            <person name="Pachon D.M.R."/>
            <person name="Bonatelli M.L."/>
            <person name="Correr F.H."/>
            <person name="Franceschini L.M."/>
            <person name="Leite T.F."/>
            <person name="Margarido G.R.A."/>
            <person name="Almeida C.A."/>
            <person name="Ferrarezi J.A."/>
            <person name="Labate C.A."/>
        </authorList>
    </citation>
    <scope>NUCLEOTIDE SEQUENCE</scope>
    <source>
        <strain evidence="2">MF-1</strain>
    </source>
</reference>
<feature type="compositionally biased region" description="Polar residues" evidence="1">
    <location>
        <begin position="87"/>
        <end position="102"/>
    </location>
</feature>
<dbReference type="EMBL" id="AVOT02042263">
    <property type="protein sequence ID" value="MBW0537659.1"/>
    <property type="molecule type" value="Genomic_DNA"/>
</dbReference>
<feature type="compositionally biased region" description="Pro residues" evidence="1">
    <location>
        <begin position="159"/>
        <end position="169"/>
    </location>
</feature>
<gene>
    <name evidence="2" type="ORF">O181_077374</name>
</gene>
<organism evidence="2 3">
    <name type="scientific">Austropuccinia psidii MF-1</name>
    <dbReference type="NCBI Taxonomy" id="1389203"/>
    <lineage>
        <taxon>Eukaryota</taxon>
        <taxon>Fungi</taxon>
        <taxon>Dikarya</taxon>
        <taxon>Basidiomycota</taxon>
        <taxon>Pucciniomycotina</taxon>
        <taxon>Pucciniomycetes</taxon>
        <taxon>Pucciniales</taxon>
        <taxon>Sphaerophragmiaceae</taxon>
        <taxon>Austropuccinia</taxon>
    </lineage>
</organism>